<evidence type="ECO:0000256" key="3">
    <source>
        <dbReference type="ARBA" id="ARBA00022679"/>
    </source>
</evidence>
<evidence type="ECO:0000313" key="8">
    <source>
        <dbReference type="EMBL" id="KAK3380213.1"/>
    </source>
</evidence>
<evidence type="ECO:0000256" key="6">
    <source>
        <dbReference type="ARBA" id="ARBA00083519"/>
    </source>
</evidence>
<dbReference type="EC" id="2.5.1.18" evidence="2"/>
<proteinExistence type="inferred from homology"/>
<keyword evidence="3" id="KW-0808">Transferase</keyword>
<dbReference type="GO" id="GO:0006749">
    <property type="term" value="P:glutathione metabolic process"/>
    <property type="evidence" value="ECO:0007669"/>
    <property type="project" value="TreeGrafter"/>
</dbReference>
<comment type="similarity">
    <text evidence="1">Belongs to the GST superfamily. Kappa family.</text>
</comment>
<dbReference type="Proteomes" id="UP001287356">
    <property type="component" value="Unassembled WGS sequence"/>
</dbReference>
<evidence type="ECO:0000256" key="2">
    <source>
        <dbReference type="ARBA" id="ARBA00012452"/>
    </source>
</evidence>
<dbReference type="InterPro" id="IPR036249">
    <property type="entry name" value="Thioredoxin-like_sf"/>
</dbReference>
<dbReference type="Pfam" id="PF01323">
    <property type="entry name" value="DSBA"/>
    <property type="match status" value="1"/>
</dbReference>
<dbReference type="GO" id="GO:0005777">
    <property type="term" value="C:peroxisome"/>
    <property type="evidence" value="ECO:0007669"/>
    <property type="project" value="TreeGrafter"/>
</dbReference>
<reference evidence="8" key="2">
    <citation type="submission" date="2023-06" db="EMBL/GenBank/DDBJ databases">
        <authorList>
            <consortium name="Lawrence Berkeley National Laboratory"/>
            <person name="Haridas S."/>
            <person name="Hensen N."/>
            <person name="Bonometti L."/>
            <person name="Westerberg I."/>
            <person name="Brannstrom I.O."/>
            <person name="Guillou S."/>
            <person name="Cros-Aarteil S."/>
            <person name="Calhoun S."/>
            <person name="Kuo A."/>
            <person name="Mondo S."/>
            <person name="Pangilinan J."/>
            <person name="Riley R."/>
            <person name="Labutti K."/>
            <person name="Andreopoulos B."/>
            <person name="Lipzen A."/>
            <person name="Chen C."/>
            <person name="Yanf M."/>
            <person name="Daum C."/>
            <person name="Ng V."/>
            <person name="Clum A."/>
            <person name="Steindorff A."/>
            <person name="Ohm R."/>
            <person name="Martin F."/>
            <person name="Silar P."/>
            <person name="Natvig D."/>
            <person name="Lalanne C."/>
            <person name="Gautier V."/>
            <person name="Ament-Velasquez S.L."/>
            <person name="Kruys A."/>
            <person name="Hutchinson M.I."/>
            <person name="Powell A.J."/>
            <person name="Barry K."/>
            <person name="Miller A.N."/>
            <person name="Grigoriev I.V."/>
            <person name="Debuchy R."/>
            <person name="Gladieux P."/>
            <person name="Thoren M.H."/>
            <person name="Johannesson H."/>
        </authorList>
    </citation>
    <scope>NUCLEOTIDE SEQUENCE</scope>
    <source>
        <strain evidence="8">CBS 958.72</strain>
    </source>
</reference>
<sequence length="256" mass="28587">MGGRIECYLDITSMYSYLGFLELLKNQEVLASHNVEIEYHPVLLGAINSGSGKSRNKPPWMLPAKATYLVYDMQRSISRFPGLVLQTPEDLMAVSMSVAPLRALHFIKRKYPRKTFETSLHYLFHCFWTPPNTNLCLPENLATALSEVPADFGSIPAGASSTAPLFSTDEVQAIMAATSSQEVKEQLKAATKEALDRGAFGNPWLWVTNNRTGKAEPFFGSDRFHFVYRFLDLPFQNVTLLSSSLQQVSTGDKPKL</sequence>
<evidence type="ECO:0000256" key="1">
    <source>
        <dbReference type="ARBA" id="ARBA00006494"/>
    </source>
</evidence>
<dbReference type="Gene3D" id="3.40.30.10">
    <property type="entry name" value="Glutaredoxin"/>
    <property type="match status" value="1"/>
</dbReference>
<gene>
    <name evidence="8" type="ORF">B0T24DRAFT_590702</name>
</gene>
<dbReference type="InterPro" id="IPR051924">
    <property type="entry name" value="GST_Kappa/NadH"/>
</dbReference>
<evidence type="ECO:0000256" key="4">
    <source>
        <dbReference type="ARBA" id="ARBA00047960"/>
    </source>
</evidence>
<dbReference type="PANTHER" id="PTHR42943">
    <property type="entry name" value="GLUTATHIONE S-TRANSFERASE KAPPA"/>
    <property type="match status" value="1"/>
</dbReference>
<dbReference type="GO" id="GO:0004602">
    <property type="term" value="F:glutathione peroxidase activity"/>
    <property type="evidence" value="ECO:0007669"/>
    <property type="project" value="TreeGrafter"/>
</dbReference>
<dbReference type="PANTHER" id="PTHR42943:SF13">
    <property type="entry name" value="GLUTATHIONE S-TRANSFERASE KAPPA-RELATED"/>
    <property type="match status" value="1"/>
</dbReference>
<reference evidence="8" key="1">
    <citation type="journal article" date="2023" name="Mol. Phylogenet. Evol.">
        <title>Genome-scale phylogeny and comparative genomics of the fungal order Sordariales.</title>
        <authorList>
            <person name="Hensen N."/>
            <person name="Bonometti L."/>
            <person name="Westerberg I."/>
            <person name="Brannstrom I.O."/>
            <person name="Guillou S."/>
            <person name="Cros-Aarteil S."/>
            <person name="Calhoun S."/>
            <person name="Haridas S."/>
            <person name="Kuo A."/>
            <person name="Mondo S."/>
            <person name="Pangilinan J."/>
            <person name="Riley R."/>
            <person name="LaButti K."/>
            <person name="Andreopoulos B."/>
            <person name="Lipzen A."/>
            <person name="Chen C."/>
            <person name="Yan M."/>
            <person name="Daum C."/>
            <person name="Ng V."/>
            <person name="Clum A."/>
            <person name="Steindorff A."/>
            <person name="Ohm R.A."/>
            <person name="Martin F."/>
            <person name="Silar P."/>
            <person name="Natvig D.O."/>
            <person name="Lalanne C."/>
            <person name="Gautier V."/>
            <person name="Ament-Velasquez S.L."/>
            <person name="Kruys A."/>
            <person name="Hutchinson M.I."/>
            <person name="Powell A.J."/>
            <person name="Barry K."/>
            <person name="Miller A.N."/>
            <person name="Grigoriev I.V."/>
            <person name="Debuchy R."/>
            <person name="Gladieux P."/>
            <person name="Hiltunen Thoren M."/>
            <person name="Johannesson H."/>
        </authorList>
    </citation>
    <scope>NUCLEOTIDE SEQUENCE</scope>
    <source>
        <strain evidence="8">CBS 958.72</strain>
    </source>
</reference>
<organism evidence="8 9">
    <name type="scientific">Lasiosphaeria ovina</name>
    <dbReference type="NCBI Taxonomy" id="92902"/>
    <lineage>
        <taxon>Eukaryota</taxon>
        <taxon>Fungi</taxon>
        <taxon>Dikarya</taxon>
        <taxon>Ascomycota</taxon>
        <taxon>Pezizomycotina</taxon>
        <taxon>Sordariomycetes</taxon>
        <taxon>Sordariomycetidae</taxon>
        <taxon>Sordariales</taxon>
        <taxon>Lasiosphaeriaceae</taxon>
        <taxon>Lasiosphaeria</taxon>
    </lineage>
</organism>
<dbReference type="SUPFAM" id="SSF52833">
    <property type="entry name" value="Thioredoxin-like"/>
    <property type="match status" value="1"/>
</dbReference>
<name>A0AAE0TUD0_9PEZI</name>
<feature type="domain" description="DSBA-like thioredoxin" evidence="7">
    <location>
        <begin position="5"/>
        <end position="122"/>
    </location>
</feature>
<dbReference type="GO" id="GO:0005739">
    <property type="term" value="C:mitochondrion"/>
    <property type="evidence" value="ECO:0007669"/>
    <property type="project" value="TreeGrafter"/>
</dbReference>
<dbReference type="FunFam" id="3.40.30.10:FF:000096">
    <property type="entry name" value="Glutathione S-transferase kappa"/>
    <property type="match status" value="1"/>
</dbReference>
<comment type="caution">
    <text evidence="8">The sequence shown here is derived from an EMBL/GenBank/DDBJ whole genome shotgun (WGS) entry which is preliminary data.</text>
</comment>
<evidence type="ECO:0000313" key="9">
    <source>
        <dbReference type="Proteomes" id="UP001287356"/>
    </source>
</evidence>
<accession>A0AAE0TUD0</accession>
<dbReference type="AlphaFoldDB" id="A0AAE0TUD0"/>
<dbReference type="GO" id="GO:0004364">
    <property type="term" value="F:glutathione transferase activity"/>
    <property type="evidence" value="ECO:0007669"/>
    <property type="project" value="UniProtKB-EC"/>
</dbReference>
<comment type="catalytic activity">
    <reaction evidence="4">
        <text>RX + glutathione = an S-substituted glutathione + a halide anion + H(+)</text>
        <dbReference type="Rhea" id="RHEA:16437"/>
        <dbReference type="ChEBI" id="CHEBI:15378"/>
        <dbReference type="ChEBI" id="CHEBI:16042"/>
        <dbReference type="ChEBI" id="CHEBI:17792"/>
        <dbReference type="ChEBI" id="CHEBI:57925"/>
        <dbReference type="ChEBI" id="CHEBI:90779"/>
        <dbReference type="EC" id="2.5.1.18"/>
    </reaction>
</comment>
<keyword evidence="9" id="KW-1185">Reference proteome</keyword>
<protein>
    <recommendedName>
        <fullName evidence="5">Glutathione S-transferase kappa 1</fullName>
        <ecNumber evidence="2">2.5.1.18</ecNumber>
    </recommendedName>
    <alternativeName>
        <fullName evidence="6">GST class-kappa</fullName>
    </alternativeName>
</protein>
<evidence type="ECO:0000259" key="7">
    <source>
        <dbReference type="Pfam" id="PF01323"/>
    </source>
</evidence>
<evidence type="ECO:0000256" key="5">
    <source>
        <dbReference type="ARBA" id="ARBA00073833"/>
    </source>
</evidence>
<dbReference type="InterPro" id="IPR001853">
    <property type="entry name" value="DSBA-like_thioredoxin_dom"/>
</dbReference>
<dbReference type="EMBL" id="JAULSN010000002">
    <property type="protein sequence ID" value="KAK3380213.1"/>
    <property type="molecule type" value="Genomic_DNA"/>
</dbReference>